<feature type="transmembrane region" description="Helical" evidence="2">
    <location>
        <begin position="252"/>
        <end position="271"/>
    </location>
</feature>
<feature type="region of interest" description="Disordered" evidence="1">
    <location>
        <begin position="407"/>
        <end position="500"/>
    </location>
</feature>
<feature type="compositionally biased region" description="Polar residues" evidence="1">
    <location>
        <begin position="438"/>
        <end position="451"/>
    </location>
</feature>
<evidence type="ECO:0000256" key="2">
    <source>
        <dbReference type="SAM" id="Phobius"/>
    </source>
</evidence>
<gene>
    <name evidence="3" type="primary">Contig4580.g4888</name>
    <name evidence="3" type="ORF">STYLEM_14883</name>
</gene>
<name>A0A078AUW7_STYLE</name>
<accession>A0A078AUW7</accession>
<keyword evidence="4" id="KW-1185">Reference proteome</keyword>
<dbReference type="InParanoid" id="A0A078AUW7"/>
<organism evidence="3 4">
    <name type="scientific">Stylonychia lemnae</name>
    <name type="common">Ciliate</name>
    <dbReference type="NCBI Taxonomy" id="5949"/>
    <lineage>
        <taxon>Eukaryota</taxon>
        <taxon>Sar</taxon>
        <taxon>Alveolata</taxon>
        <taxon>Ciliophora</taxon>
        <taxon>Intramacronucleata</taxon>
        <taxon>Spirotrichea</taxon>
        <taxon>Stichotrichia</taxon>
        <taxon>Sporadotrichida</taxon>
        <taxon>Oxytrichidae</taxon>
        <taxon>Stylonychinae</taxon>
        <taxon>Stylonychia</taxon>
    </lineage>
</organism>
<feature type="compositionally biased region" description="Polar residues" evidence="1">
    <location>
        <begin position="407"/>
        <end position="417"/>
    </location>
</feature>
<dbReference type="Proteomes" id="UP000039865">
    <property type="component" value="Unassembled WGS sequence"/>
</dbReference>
<dbReference type="EMBL" id="CCKQ01014060">
    <property type="protein sequence ID" value="CDW85796.1"/>
    <property type="molecule type" value="Genomic_DNA"/>
</dbReference>
<dbReference type="AlphaFoldDB" id="A0A078AUW7"/>
<feature type="transmembrane region" description="Helical" evidence="2">
    <location>
        <begin position="283"/>
        <end position="305"/>
    </location>
</feature>
<keyword evidence="2" id="KW-0472">Membrane</keyword>
<evidence type="ECO:0000313" key="4">
    <source>
        <dbReference type="Proteomes" id="UP000039865"/>
    </source>
</evidence>
<evidence type="ECO:0008006" key="5">
    <source>
        <dbReference type="Google" id="ProtNLM"/>
    </source>
</evidence>
<feature type="transmembrane region" description="Helical" evidence="2">
    <location>
        <begin position="101"/>
        <end position="123"/>
    </location>
</feature>
<feature type="transmembrane region" description="Helical" evidence="2">
    <location>
        <begin position="325"/>
        <end position="348"/>
    </location>
</feature>
<evidence type="ECO:0000313" key="3">
    <source>
        <dbReference type="EMBL" id="CDW85796.1"/>
    </source>
</evidence>
<keyword evidence="2" id="KW-0812">Transmembrane</keyword>
<feature type="compositionally biased region" description="Polar residues" evidence="1">
    <location>
        <begin position="462"/>
        <end position="480"/>
    </location>
</feature>
<feature type="transmembrane region" description="Helical" evidence="2">
    <location>
        <begin position="211"/>
        <end position="231"/>
    </location>
</feature>
<evidence type="ECO:0000256" key="1">
    <source>
        <dbReference type="SAM" id="MobiDB-lite"/>
    </source>
</evidence>
<feature type="compositionally biased region" description="Basic and acidic residues" evidence="1">
    <location>
        <begin position="419"/>
        <end position="434"/>
    </location>
</feature>
<keyword evidence="2" id="KW-1133">Transmembrane helix</keyword>
<feature type="transmembrane region" description="Helical" evidence="2">
    <location>
        <begin position="143"/>
        <end position="163"/>
    </location>
</feature>
<proteinExistence type="predicted"/>
<reference evidence="3 4" key="1">
    <citation type="submission" date="2014-06" db="EMBL/GenBank/DDBJ databases">
        <authorList>
            <person name="Swart Estienne"/>
        </authorList>
    </citation>
    <scope>NUCLEOTIDE SEQUENCE [LARGE SCALE GENOMIC DNA]</scope>
    <source>
        <strain evidence="3 4">130c</strain>
    </source>
</reference>
<sequence>MKKTSDQSKERLLGTPIDAHKEIKPKIGGQNILTPIEQRWQSRILRGTPHQLQRTNSSIESQNGSTGRQAQLAAKLNSSSRLRQFFFKAKREMILSPMRGFMTNVVVGFLVNVQLMISVVIVFEKLTDDILSYTKSVIPLITLSSLLLFLCLFSMCMLMSDLFQKGCLAWHRDSVGILIQRVTFTTCLLFTSIYLYQYVDEHEHQKEKDEYASSIIGCFSPMFVFFCLLVVKVLYFTFKEQLQLLCIKTRNTLLWLVVIVSITGLTAIFHYEFDEEGYNMPAFIKAVPIAIILLAYAGNQLWQIIYEKDLVKIMIYGYDSTIRKFITIISGSFTICFVISLITSLYLIENRQKGHEDIKDILQFILMTLVGYLGLQIEAAGSFTVDIIFEQFYFEMIEETNKNSKYLTSKKANPQKNNRGRERSETPDKEEGKAKTAQVINQKDGTTQIKINKSKNRDESNSRVVPSIKSQTLQTKNTDLQKPLLGNQRDLEGADNLSDD</sequence>
<protein>
    <recommendedName>
        <fullName evidence="5">Transmembrane protein</fullName>
    </recommendedName>
</protein>
<feature type="transmembrane region" description="Helical" evidence="2">
    <location>
        <begin position="175"/>
        <end position="199"/>
    </location>
</feature>